<accession>A0A820JP99</accession>
<reference evidence="2" key="1">
    <citation type="submission" date="2021-02" db="EMBL/GenBank/DDBJ databases">
        <authorList>
            <person name="Nowell W R."/>
        </authorList>
    </citation>
    <scope>NUCLEOTIDE SEQUENCE</scope>
</reference>
<comment type="caution">
    <text evidence="2">The sequence shown here is derived from an EMBL/GenBank/DDBJ whole genome shotgun (WGS) entry which is preliminary data.</text>
</comment>
<dbReference type="PROSITE" id="PS00022">
    <property type="entry name" value="EGF_1"/>
    <property type="match status" value="1"/>
</dbReference>
<dbReference type="Proteomes" id="UP000663874">
    <property type="component" value="Unassembled WGS sequence"/>
</dbReference>
<evidence type="ECO:0000313" key="2">
    <source>
        <dbReference type="EMBL" id="CAF4328092.1"/>
    </source>
</evidence>
<feature type="non-terminal residue" evidence="2">
    <location>
        <position position="1"/>
    </location>
</feature>
<sequence>PDTNQFTCIPLEKINDNNIDCLGATDEPTLCQKYDYAYNYGNFLCKNSSSQRCINLADLCNGGLTELNTDNQTTSITPSRIIRFPHEYELMMNRKNPCSRGIQLRVWLNEQNNSTTNTCLCPPSYYGDHCQNQNQRVSLTMAFRV</sequence>
<dbReference type="SUPFAM" id="SSF57196">
    <property type="entry name" value="EGF/Laminin"/>
    <property type="match status" value="1"/>
</dbReference>
<evidence type="ECO:0000313" key="3">
    <source>
        <dbReference type="Proteomes" id="UP000663874"/>
    </source>
</evidence>
<dbReference type="AlphaFoldDB" id="A0A820JP99"/>
<feature type="domain" description="EGF-like" evidence="1">
    <location>
        <begin position="119"/>
        <end position="130"/>
    </location>
</feature>
<protein>
    <recommendedName>
        <fullName evidence="1">EGF-like domain-containing protein</fullName>
    </recommendedName>
</protein>
<gene>
    <name evidence="2" type="ORF">FNK824_LOCUS41580</name>
</gene>
<name>A0A820JP99_9BILA</name>
<dbReference type="InterPro" id="IPR000742">
    <property type="entry name" value="EGF"/>
</dbReference>
<feature type="non-terminal residue" evidence="2">
    <location>
        <position position="145"/>
    </location>
</feature>
<proteinExistence type="predicted"/>
<dbReference type="EMBL" id="CAJOBE010041622">
    <property type="protein sequence ID" value="CAF4328092.1"/>
    <property type="molecule type" value="Genomic_DNA"/>
</dbReference>
<evidence type="ECO:0000259" key="1">
    <source>
        <dbReference type="PROSITE" id="PS00022"/>
    </source>
</evidence>
<organism evidence="2 3">
    <name type="scientific">Rotaria sordida</name>
    <dbReference type="NCBI Taxonomy" id="392033"/>
    <lineage>
        <taxon>Eukaryota</taxon>
        <taxon>Metazoa</taxon>
        <taxon>Spiralia</taxon>
        <taxon>Gnathifera</taxon>
        <taxon>Rotifera</taxon>
        <taxon>Eurotatoria</taxon>
        <taxon>Bdelloidea</taxon>
        <taxon>Philodinida</taxon>
        <taxon>Philodinidae</taxon>
        <taxon>Rotaria</taxon>
    </lineage>
</organism>